<feature type="domain" description="Heterokaryon incompatibility" evidence="1">
    <location>
        <begin position="330"/>
        <end position="487"/>
    </location>
</feature>
<dbReference type="GO" id="GO:0009116">
    <property type="term" value="P:nucleoside metabolic process"/>
    <property type="evidence" value="ECO:0007669"/>
    <property type="project" value="InterPro"/>
</dbReference>
<dbReference type="Pfam" id="PF06985">
    <property type="entry name" value="HET"/>
    <property type="match status" value="1"/>
</dbReference>
<sequence>MASTSQHVCVAIVAPLRSDYYTARVLLSDVSPEYHLASSGAACTVGKVGPHHTVLVGNAEDKIDIALFVSKAVTDLLAEYPAIRAGLIVGVDAAAPRDGIANIGDVVVGIPQGFQPGLIQFTLDETHTSLTATQHMMRTPSSVVSAIHSSKSRSGREKWAQYFKTQLSRALSTLGNATGQESKSTPSEARVLYGKIASTTCSPSNPDMFDKVAKENDILCFERAVANLTPQLPFLTVCGVTRHSDTLQAQPQVNDEASIIAVIYALFAINNINIPELAQQHTFTNLHVYEPFSLDRPGFRLIRLEKGSGTPLECHLFQAYLDDETTIIPYKALSYVWGSQDTPCEVKVNGKAMFITESLHDALKHIRQPDEDEVLWVDALCIDQGDIKERGHQVGHMGEIYRKSDKVIIWLGFFNGDAARLKYSIDDFKRQTSSSPFPKWPRDDLRWKELWRQIPNVTEPLQHERLIRGFQSFMNSPWFTRVWILQEVANAKTAVIQCNLGSIPTKVFALLPYILDVTISQQCQAVLDIMPGPSKLTSWWNENRTLGMLLYKFRDCQATDPRDRAFALLGMASDIKNNAIQADYSRGEDAIVENISRFIFGEEHRRIITPEIRTIQELQSALPRISSELLVERLKTPITTDELLCFLDQQCVIGKVGGELEFSILLHGNTAMRRLLEKSASRFSVPFGHSLGLSRNEPLTFEAVLRNHLVSRGMKAVIDEVINHCSSYLDHVLGILQHPFELEDDLVLSKAKRGEFIAIRDSDIVEALLKYCNHPINPTRNMVHHATVGGIEYLKLIIPNWRSEMLISEFVTWQAISAYDGSLEDLLDDSSSKIQLTEVVLRLAKDRVKSVSKSVKDIINKMQKEEIDVHEDEAIETIMRGPGALLALLNRPGTNFKITDRIRKFALKKTYACDILSNRRYSEMWPDVDLEYRYYDEEYPNWPLESRGQIIIESRHENQYNLEHRHERRGE</sequence>
<dbReference type="GO" id="GO:0003824">
    <property type="term" value="F:catalytic activity"/>
    <property type="evidence" value="ECO:0007669"/>
    <property type="project" value="InterPro"/>
</dbReference>
<dbReference type="OrthoDB" id="194358at2759"/>
<protein>
    <submittedName>
        <fullName evidence="2">Heterokaryon incompatibility protein</fullName>
    </submittedName>
</protein>
<dbReference type="EMBL" id="JAAGWQ010000032">
    <property type="protein sequence ID" value="KAF5676608.1"/>
    <property type="molecule type" value="Genomic_DNA"/>
</dbReference>
<dbReference type="Proteomes" id="UP000567885">
    <property type="component" value="Unassembled WGS sequence"/>
</dbReference>
<reference evidence="2 3" key="1">
    <citation type="submission" date="2020-05" db="EMBL/GenBank/DDBJ databases">
        <title>Identification and distribution of gene clusters putatively required for synthesis of sphingolipid metabolism inhibitors in phylogenetically diverse species of the filamentous fungus Fusarium.</title>
        <authorList>
            <person name="Kim H.-S."/>
            <person name="Busman M."/>
            <person name="Brown D.W."/>
            <person name="Divon H."/>
            <person name="Uhlig S."/>
            <person name="Proctor R.H."/>
        </authorList>
    </citation>
    <scope>NUCLEOTIDE SEQUENCE [LARGE SCALE GENOMIC DNA]</scope>
    <source>
        <strain evidence="2 3">NRRL 20693</strain>
    </source>
</reference>
<accession>A0A8H5X059</accession>
<dbReference type="Gene3D" id="3.40.50.1580">
    <property type="entry name" value="Nucleoside phosphorylase domain"/>
    <property type="match status" value="1"/>
</dbReference>
<evidence type="ECO:0000313" key="2">
    <source>
        <dbReference type="EMBL" id="KAF5676608.1"/>
    </source>
</evidence>
<keyword evidence="3" id="KW-1185">Reference proteome</keyword>
<evidence type="ECO:0000313" key="3">
    <source>
        <dbReference type="Proteomes" id="UP000567885"/>
    </source>
</evidence>
<dbReference type="PANTHER" id="PTHR24148">
    <property type="entry name" value="ANKYRIN REPEAT DOMAIN-CONTAINING PROTEIN 39 HOMOLOG-RELATED"/>
    <property type="match status" value="1"/>
</dbReference>
<comment type="caution">
    <text evidence="2">The sequence shown here is derived from an EMBL/GenBank/DDBJ whole genome shotgun (WGS) entry which is preliminary data.</text>
</comment>
<dbReference type="InterPro" id="IPR035994">
    <property type="entry name" value="Nucleoside_phosphorylase_sf"/>
</dbReference>
<dbReference type="InterPro" id="IPR010730">
    <property type="entry name" value="HET"/>
</dbReference>
<organism evidence="2 3">
    <name type="scientific">Fusarium heterosporum</name>
    <dbReference type="NCBI Taxonomy" id="42747"/>
    <lineage>
        <taxon>Eukaryota</taxon>
        <taxon>Fungi</taxon>
        <taxon>Dikarya</taxon>
        <taxon>Ascomycota</taxon>
        <taxon>Pezizomycotina</taxon>
        <taxon>Sordariomycetes</taxon>
        <taxon>Hypocreomycetidae</taxon>
        <taxon>Hypocreales</taxon>
        <taxon>Nectriaceae</taxon>
        <taxon>Fusarium</taxon>
        <taxon>Fusarium heterosporum species complex</taxon>
    </lineage>
</organism>
<dbReference type="InterPro" id="IPR052895">
    <property type="entry name" value="HetReg/Transcr_Mod"/>
</dbReference>
<dbReference type="PANTHER" id="PTHR24148:SF78">
    <property type="entry name" value="HETEROKARYON INCOMPATIBILITY DOMAIN-CONTAINING PROTEIN"/>
    <property type="match status" value="1"/>
</dbReference>
<evidence type="ECO:0000259" key="1">
    <source>
        <dbReference type="Pfam" id="PF06985"/>
    </source>
</evidence>
<name>A0A8H5X059_FUSHE</name>
<gene>
    <name evidence="2" type="ORF">FHETE_2104</name>
</gene>
<proteinExistence type="predicted"/>
<dbReference type="AlphaFoldDB" id="A0A8H5X059"/>